<feature type="non-terminal residue" evidence="3">
    <location>
        <position position="284"/>
    </location>
</feature>
<evidence type="ECO:0000256" key="1">
    <source>
        <dbReference type="SAM" id="Coils"/>
    </source>
</evidence>
<comment type="caution">
    <text evidence="3">The sequence shown here is derived from an EMBL/GenBank/DDBJ whole genome shotgun (WGS) entry which is preliminary data.</text>
</comment>
<dbReference type="AlphaFoldDB" id="A0A5J4TZ41"/>
<feature type="coiled-coil region" evidence="1">
    <location>
        <begin position="30"/>
        <end position="57"/>
    </location>
</feature>
<evidence type="ECO:0000256" key="2">
    <source>
        <dbReference type="SAM" id="MobiDB-lite"/>
    </source>
</evidence>
<feature type="compositionally biased region" description="Polar residues" evidence="2">
    <location>
        <begin position="271"/>
        <end position="284"/>
    </location>
</feature>
<feature type="region of interest" description="Disordered" evidence="2">
    <location>
        <begin position="264"/>
        <end position="284"/>
    </location>
</feature>
<sequence>MVSLKNAFLEAKGLFHDIAQYDCVKLPEDYKGFVERLKEASLAISELEQRCALQKIEETEAMRQTFEDPEVEFIQELTDVYNFFSSEIYPKLEFTPGSYIFEDTQILKQKPKNTQQLNPYVRKELEEQARHNILEGKPCNESQPLIPSEEEFAELKHSYFRPQEQLIRKGMGVRAKWHGNGKLHIYILTSLRLLKIVKILEKMQVNGAIELADVETVNFVEDGKALDIRTIREQVTLYLQDVQLWFKDIRNSIIYFSKPIVAGEDSKDDSQQSNGKHGAQQLIS</sequence>
<proteinExistence type="predicted"/>
<name>A0A5J4TZ41_9EUKA</name>
<evidence type="ECO:0000313" key="4">
    <source>
        <dbReference type="Proteomes" id="UP000324800"/>
    </source>
</evidence>
<organism evidence="3 4">
    <name type="scientific">Streblomastix strix</name>
    <dbReference type="NCBI Taxonomy" id="222440"/>
    <lineage>
        <taxon>Eukaryota</taxon>
        <taxon>Metamonada</taxon>
        <taxon>Preaxostyla</taxon>
        <taxon>Oxymonadida</taxon>
        <taxon>Streblomastigidae</taxon>
        <taxon>Streblomastix</taxon>
    </lineage>
</organism>
<keyword evidence="1" id="KW-0175">Coiled coil</keyword>
<protein>
    <submittedName>
        <fullName evidence="3">Uncharacterized protein</fullName>
    </submittedName>
</protein>
<dbReference type="Proteomes" id="UP000324800">
    <property type="component" value="Unassembled WGS sequence"/>
</dbReference>
<accession>A0A5J4TZ41</accession>
<dbReference type="EMBL" id="SNRW01023097">
    <property type="protein sequence ID" value="KAA6363300.1"/>
    <property type="molecule type" value="Genomic_DNA"/>
</dbReference>
<evidence type="ECO:0000313" key="3">
    <source>
        <dbReference type="EMBL" id="KAA6363300.1"/>
    </source>
</evidence>
<gene>
    <name evidence="3" type="ORF">EZS28_041173</name>
</gene>
<reference evidence="3 4" key="1">
    <citation type="submission" date="2019-03" db="EMBL/GenBank/DDBJ databases">
        <title>Single cell metagenomics reveals metabolic interactions within the superorganism composed of flagellate Streblomastix strix and complex community of Bacteroidetes bacteria on its surface.</title>
        <authorList>
            <person name="Treitli S.C."/>
            <person name="Kolisko M."/>
            <person name="Husnik F."/>
            <person name="Keeling P."/>
            <person name="Hampl V."/>
        </authorList>
    </citation>
    <scope>NUCLEOTIDE SEQUENCE [LARGE SCALE GENOMIC DNA]</scope>
    <source>
        <strain evidence="3">ST1C</strain>
    </source>
</reference>